<sequence>MIPMKKFLLLCGVVLGCPLSVQAQEVSEAARVAVVHDVIFPDDLKLAGDGMDDAPTIQRAVSMICNARDHRSMAGIIQLQARVYEIDSTVDVPCAVTIRGTGWQEQMPLSAGTWLHITSKGAGSPAVHVHGREARGTVIRDIALYQDHPAPSSVARTAWKPTEYAPAILFSRIDGGVFLNHLLFAGIYGGVYADGVGRFEANGIYGEFYRYGISIHHSYDVDRIYDVHGWGYYTQSNTKSHPQNMLLTREQVGNIQDWKTENENLIILGRADTPFLDNIFGLGTHSVLQLTQDSNVGDYIGGHPSKIHSGKLSCDQSKYCLWVDNTTRGQVTGLFSQLDWQGEDSARLGKNIPDNAAIQLDGSAQLQIGDMFVQNVSGAAINMTNTSQCSNLMIHSMFGGFNQSPPSAPVAHMPACDRRGYNEIQLDAFTAVNNSGGKWPAFVDSGSVGHFLLSTYTEENRHTR</sequence>
<feature type="chain" id="PRO_5016252790" description="Pectate lyase superfamily protein domain-containing protein" evidence="1">
    <location>
        <begin position="24"/>
        <end position="464"/>
    </location>
</feature>
<comment type="caution">
    <text evidence="2">The sequence shown here is derived from an EMBL/GenBank/DDBJ whole genome shotgun (WGS) entry which is preliminary data.</text>
</comment>
<evidence type="ECO:0000313" key="2">
    <source>
        <dbReference type="EMBL" id="PYD61702.1"/>
    </source>
</evidence>
<keyword evidence="1" id="KW-0732">Signal</keyword>
<dbReference type="InterPro" id="IPR011050">
    <property type="entry name" value="Pectin_lyase_fold/virulence"/>
</dbReference>
<dbReference type="AlphaFoldDB" id="A0A318PQK4"/>
<evidence type="ECO:0000313" key="3">
    <source>
        <dbReference type="Proteomes" id="UP000248301"/>
    </source>
</evidence>
<proteinExistence type="predicted"/>
<dbReference type="PROSITE" id="PS51257">
    <property type="entry name" value="PROKAR_LIPOPROTEIN"/>
    <property type="match status" value="1"/>
</dbReference>
<protein>
    <recommendedName>
        <fullName evidence="4">Pectate lyase superfamily protein domain-containing protein</fullName>
    </recommendedName>
</protein>
<evidence type="ECO:0008006" key="4">
    <source>
        <dbReference type="Google" id="ProtNLM"/>
    </source>
</evidence>
<accession>A0A318PQK4</accession>
<gene>
    <name evidence="2" type="ORF">CFR72_13930</name>
</gene>
<dbReference type="EMBL" id="NKUF01000046">
    <property type="protein sequence ID" value="PYD61702.1"/>
    <property type="molecule type" value="Genomic_DNA"/>
</dbReference>
<feature type="signal peptide" evidence="1">
    <location>
        <begin position="1"/>
        <end position="23"/>
    </location>
</feature>
<name>A0A318PQK4_9PROT</name>
<organism evidence="2 3">
    <name type="scientific">Gluconacetobacter entanii</name>
    <dbReference type="NCBI Taxonomy" id="108528"/>
    <lineage>
        <taxon>Bacteria</taxon>
        <taxon>Pseudomonadati</taxon>
        <taxon>Pseudomonadota</taxon>
        <taxon>Alphaproteobacteria</taxon>
        <taxon>Acetobacterales</taxon>
        <taxon>Acetobacteraceae</taxon>
        <taxon>Gluconacetobacter</taxon>
    </lineage>
</organism>
<reference evidence="2 3" key="1">
    <citation type="submission" date="2017-07" db="EMBL/GenBank/DDBJ databases">
        <title>A draft genome sequence of Gluconacetobacter entanii LTH 4560.</title>
        <authorList>
            <person name="Skraban J."/>
            <person name="Cleenwerck I."/>
            <person name="Vandamme P."/>
            <person name="Trcek J."/>
        </authorList>
    </citation>
    <scope>NUCLEOTIDE SEQUENCE [LARGE SCALE GENOMIC DNA]</scope>
    <source>
        <strain evidence="2 3">LTH 4560</strain>
    </source>
</reference>
<dbReference type="Proteomes" id="UP000248301">
    <property type="component" value="Unassembled WGS sequence"/>
</dbReference>
<dbReference type="SUPFAM" id="SSF51126">
    <property type="entry name" value="Pectin lyase-like"/>
    <property type="match status" value="1"/>
</dbReference>
<evidence type="ECO:0000256" key="1">
    <source>
        <dbReference type="SAM" id="SignalP"/>
    </source>
</evidence>